<accession>X8AQH9</accession>
<reference evidence="1" key="1">
    <citation type="submission" date="2014-01" db="EMBL/GenBank/DDBJ databases">
        <authorList>
            <person name="Brown-Elliot B."/>
            <person name="Wallace R."/>
            <person name="Lenaerts A."/>
            <person name="Ordway D."/>
            <person name="DeGroote M.A."/>
            <person name="Parker T."/>
            <person name="Sizemore C."/>
            <person name="Tallon L.J."/>
            <person name="Sadzewicz L.K."/>
            <person name="Sengamalay N."/>
            <person name="Fraser C.M."/>
            <person name="Hine E."/>
            <person name="Shefchek K.A."/>
            <person name="Das S.P."/>
            <person name="Tettelin H."/>
        </authorList>
    </citation>
    <scope>NUCLEOTIDE SEQUENCE [LARGE SCALE GENOMIC DNA]</scope>
    <source>
        <strain evidence="1">4042</strain>
    </source>
</reference>
<keyword evidence="1" id="KW-0645">Protease</keyword>
<gene>
    <name evidence="1" type="ORF">I553_7678</name>
</gene>
<dbReference type="EMBL" id="JAOB01000047">
    <property type="protein sequence ID" value="EUA33268.1"/>
    <property type="molecule type" value="Genomic_DNA"/>
</dbReference>
<name>X8AQH9_MYCXE</name>
<dbReference type="PATRIC" id="fig|1299334.3.peg.5055"/>
<dbReference type="GO" id="GO:0006508">
    <property type="term" value="P:proteolysis"/>
    <property type="evidence" value="ECO:0007669"/>
    <property type="project" value="UniProtKB-KW"/>
</dbReference>
<comment type="caution">
    <text evidence="1">The sequence shown here is derived from an EMBL/GenBank/DDBJ whole genome shotgun (WGS) entry which is preliminary data.</text>
</comment>
<dbReference type="AlphaFoldDB" id="X8AQH9"/>
<sequence>MGRRIAKYHEPGDAVVAAARWVRSELRYLPGTTGVHFSGLDALREGMGYARISRTCR</sequence>
<evidence type="ECO:0000313" key="1">
    <source>
        <dbReference type="EMBL" id="EUA33268.1"/>
    </source>
</evidence>
<protein>
    <submittedName>
        <fullName evidence="1">Putative transglutaminase-like enzyme, predicted cysteine protease</fullName>
    </submittedName>
</protein>
<organism evidence="1">
    <name type="scientific">Mycobacterium xenopi 4042</name>
    <dbReference type="NCBI Taxonomy" id="1299334"/>
    <lineage>
        <taxon>Bacteria</taxon>
        <taxon>Bacillati</taxon>
        <taxon>Actinomycetota</taxon>
        <taxon>Actinomycetes</taxon>
        <taxon>Mycobacteriales</taxon>
        <taxon>Mycobacteriaceae</taxon>
        <taxon>Mycobacterium</taxon>
    </lineage>
</organism>
<dbReference type="GO" id="GO:0008233">
    <property type="term" value="F:peptidase activity"/>
    <property type="evidence" value="ECO:0007669"/>
    <property type="project" value="UniProtKB-KW"/>
</dbReference>
<proteinExistence type="predicted"/>
<keyword evidence="1" id="KW-0378">Hydrolase</keyword>